<dbReference type="GO" id="GO:0035516">
    <property type="term" value="F:broad specificity oxidative DNA demethylase activity"/>
    <property type="evidence" value="ECO:0007669"/>
    <property type="project" value="TreeGrafter"/>
</dbReference>
<dbReference type="InterPro" id="IPR027450">
    <property type="entry name" value="AlkB-like"/>
</dbReference>
<feature type="binding site" evidence="1">
    <location>
        <position position="490"/>
    </location>
    <ligand>
        <name>2-oxoglutarate</name>
        <dbReference type="ChEBI" id="CHEBI:16810"/>
    </ligand>
</feature>
<protein>
    <recommendedName>
        <fullName evidence="3">Alpha-ketoglutarate-dependent dioxygenase AlkB-like domain-containing protein</fullName>
    </recommendedName>
</protein>
<dbReference type="Gene3D" id="2.60.120.590">
    <property type="entry name" value="Alpha-ketoglutarate-dependent dioxygenase AlkB-like"/>
    <property type="match status" value="1"/>
</dbReference>
<feature type="binding site" evidence="1">
    <location>
        <position position="499"/>
    </location>
    <ligand>
        <name>2-oxoglutarate</name>
        <dbReference type="ChEBI" id="CHEBI:16810"/>
    </ligand>
</feature>
<dbReference type="AlphaFoldDB" id="A0A5C3PJM4"/>
<feature type="region of interest" description="Disordered" evidence="2">
    <location>
        <begin position="83"/>
        <end position="105"/>
    </location>
</feature>
<dbReference type="InterPro" id="IPR037151">
    <property type="entry name" value="AlkB-like_sf"/>
</dbReference>
<gene>
    <name evidence="4" type="ORF">K466DRAFT_487561</name>
</gene>
<accession>A0A5C3PJM4</accession>
<feature type="binding site" evidence="1">
    <location>
        <position position="565"/>
    </location>
    <ligand>
        <name>2-oxoglutarate</name>
        <dbReference type="ChEBI" id="CHEBI:16810"/>
    </ligand>
</feature>
<dbReference type="GO" id="GO:0008198">
    <property type="term" value="F:ferrous iron binding"/>
    <property type="evidence" value="ECO:0007669"/>
    <property type="project" value="TreeGrafter"/>
</dbReference>
<dbReference type="PANTHER" id="PTHR31573:SF4">
    <property type="entry name" value="FE2OG DIOXYGENASE DOMAIN-CONTAINING PROTEIN"/>
    <property type="match status" value="1"/>
</dbReference>
<organism evidence="4 5">
    <name type="scientific">Polyporus arcularius HHB13444</name>
    <dbReference type="NCBI Taxonomy" id="1314778"/>
    <lineage>
        <taxon>Eukaryota</taxon>
        <taxon>Fungi</taxon>
        <taxon>Dikarya</taxon>
        <taxon>Basidiomycota</taxon>
        <taxon>Agaricomycotina</taxon>
        <taxon>Agaricomycetes</taxon>
        <taxon>Polyporales</taxon>
        <taxon>Polyporaceae</taxon>
        <taxon>Polyporus</taxon>
    </lineage>
</organism>
<dbReference type="EMBL" id="ML211088">
    <property type="protein sequence ID" value="TFK89089.1"/>
    <property type="molecule type" value="Genomic_DNA"/>
</dbReference>
<dbReference type="Proteomes" id="UP000308197">
    <property type="component" value="Unassembled WGS sequence"/>
</dbReference>
<dbReference type="PANTHER" id="PTHR31573">
    <property type="entry name" value="ALPHA-KETOGLUTARATE-DEPENDENT DIOXYGENASE ALKB HOMOLOG 2"/>
    <property type="match status" value="1"/>
</dbReference>
<keyword evidence="5" id="KW-1185">Reference proteome</keyword>
<proteinExistence type="predicted"/>
<dbReference type="InParanoid" id="A0A5C3PJM4"/>
<dbReference type="STRING" id="1314778.A0A5C3PJM4"/>
<dbReference type="SUPFAM" id="SSF51197">
    <property type="entry name" value="Clavaminate synthase-like"/>
    <property type="match status" value="1"/>
</dbReference>
<dbReference type="GO" id="GO:0006307">
    <property type="term" value="P:DNA alkylation repair"/>
    <property type="evidence" value="ECO:0007669"/>
    <property type="project" value="TreeGrafter"/>
</dbReference>
<dbReference type="Pfam" id="PF13532">
    <property type="entry name" value="2OG-FeII_Oxy_2"/>
    <property type="match status" value="1"/>
</dbReference>
<reference evidence="4 5" key="1">
    <citation type="journal article" date="2019" name="Nat. Ecol. Evol.">
        <title>Megaphylogeny resolves global patterns of mushroom evolution.</title>
        <authorList>
            <person name="Varga T."/>
            <person name="Krizsan K."/>
            <person name="Foldi C."/>
            <person name="Dima B."/>
            <person name="Sanchez-Garcia M."/>
            <person name="Sanchez-Ramirez S."/>
            <person name="Szollosi G.J."/>
            <person name="Szarkandi J.G."/>
            <person name="Papp V."/>
            <person name="Albert L."/>
            <person name="Andreopoulos W."/>
            <person name="Angelini C."/>
            <person name="Antonin V."/>
            <person name="Barry K.W."/>
            <person name="Bougher N.L."/>
            <person name="Buchanan P."/>
            <person name="Buyck B."/>
            <person name="Bense V."/>
            <person name="Catcheside P."/>
            <person name="Chovatia M."/>
            <person name="Cooper J."/>
            <person name="Damon W."/>
            <person name="Desjardin D."/>
            <person name="Finy P."/>
            <person name="Geml J."/>
            <person name="Haridas S."/>
            <person name="Hughes K."/>
            <person name="Justo A."/>
            <person name="Karasinski D."/>
            <person name="Kautmanova I."/>
            <person name="Kiss B."/>
            <person name="Kocsube S."/>
            <person name="Kotiranta H."/>
            <person name="LaButti K.M."/>
            <person name="Lechner B.E."/>
            <person name="Liimatainen K."/>
            <person name="Lipzen A."/>
            <person name="Lukacs Z."/>
            <person name="Mihaltcheva S."/>
            <person name="Morgado L.N."/>
            <person name="Niskanen T."/>
            <person name="Noordeloos M.E."/>
            <person name="Ohm R.A."/>
            <person name="Ortiz-Santana B."/>
            <person name="Ovrebo C."/>
            <person name="Racz N."/>
            <person name="Riley R."/>
            <person name="Savchenko A."/>
            <person name="Shiryaev A."/>
            <person name="Soop K."/>
            <person name="Spirin V."/>
            <person name="Szebenyi C."/>
            <person name="Tomsovsky M."/>
            <person name="Tulloss R.E."/>
            <person name="Uehling J."/>
            <person name="Grigoriev I.V."/>
            <person name="Vagvolgyi C."/>
            <person name="Papp T."/>
            <person name="Martin F.M."/>
            <person name="Miettinen O."/>
            <person name="Hibbett D.S."/>
            <person name="Nagy L.G."/>
        </authorList>
    </citation>
    <scope>NUCLEOTIDE SEQUENCE [LARGE SCALE GENOMIC DNA]</scope>
    <source>
        <strain evidence="4 5">HHB13444</strain>
    </source>
</reference>
<evidence type="ECO:0000313" key="4">
    <source>
        <dbReference type="EMBL" id="TFK89089.1"/>
    </source>
</evidence>
<dbReference type="GO" id="GO:0051747">
    <property type="term" value="F:cytosine C-5 DNA demethylase activity"/>
    <property type="evidence" value="ECO:0007669"/>
    <property type="project" value="TreeGrafter"/>
</dbReference>
<evidence type="ECO:0000256" key="2">
    <source>
        <dbReference type="SAM" id="MobiDB-lite"/>
    </source>
</evidence>
<sequence>MPNSVGTRVPKPIPLPKRPLTVQPPIWAKSRQEVCESFEWFKSYQGGVYFKGDIARGYLLGGFYASRDLLARDGRLIISHGGGKAESVHSKKGKPTLQEASDQHEGDKSVRALLHTYRLRKEIALLIDDRYPLFPYDLSAKKDCTYVVLGFYHIVHAWAERQPCNNEKGYVVRWKFAFEWCERQPAPWWLPPSGAVCPPDPDQPEQAAGPLEGRCPACKKKSPLVYKEGWMCLQPSCTAFWTFTDGVLGPEELTYDESFLAVSFRCEHDPLEDIVPQPPAVPEDGVVTSRRFSRGWHCKKCGRLSSRYKWQHWECNHCGETMQVMGKNRIAKEFWGQNNSRFMTHKVHDPANTIRMCSLMQGTVQSFNFPIKRSPGPRGTIYAVLGNSIVNRIADEIFDEYQEQAKTGELQFRRFPLRSHHCRGELLTNYFSQNSGEPYQYVGGTAHTVPFDAAPSAVVKARDLIQSRMMSVMQAESQPYHFNEVLSAAYMEEQSMSFHSDAENGLGPRVASLSLGSCAYMHFRLLKKYRTDGGSGNVPKSLTLFLRHGDVLIMDGADIQKYYEHTVVPLNFRIAATARYIGRNHL</sequence>
<feature type="domain" description="Alpha-ketoglutarate-dependent dioxygenase AlkB-like" evidence="3">
    <location>
        <begin position="393"/>
        <end position="569"/>
    </location>
</feature>
<evidence type="ECO:0000259" key="3">
    <source>
        <dbReference type="Pfam" id="PF13532"/>
    </source>
</evidence>
<name>A0A5C3PJM4_9APHY</name>
<evidence type="ECO:0000256" key="1">
    <source>
        <dbReference type="PIRSR" id="PIRSR632852-1"/>
    </source>
</evidence>
<evidence type="ECO:0000313" key="5">
    <source>
        <dbReference type="Proteomes" id="UP000308197"/>
    </source>
</evidence>
<dbReference type="InterPro" id="IPR032852">
    <property type="entry name" value="ALKBH2"/>
</dbReference>